<feature type="transmembrane region" description="Helical" evidence="1">
    <location>
        <begin position="12"/>
        <end position="35"/>
    </location>
</feature>
<dbReference type="RefSeq" id="WP_171001833.1">
    <property type="nucleotide sequence ID" value="NZ_BJDN01000006.1"/>
</dbReference>
<evidence type="ECO:0000313" key="2">
    <source>
        <dbReference type="EMBL" id="MFD0897305.1"/>
    </source>
</evidence>
<organism evidence="2 3">
    <name type="scientific">Loigolactobacillus binensis</name>
    <dbReference type="NCBI Taxonomy" id="2559922"/>
    <lineage>
        <taxon>Bacteria</taxon>
        <taxon>Bacillati</taxon>
        <taxon>Bacillota</taxon>
        <taxon>Bacilli</taxon>
        <taxon>Lactobacillales</taxon>
        <taxon>Lactobacillaceae</taxon>
        <taxon>Loigolactobacillus</taxon>
    </lineage>
</organism>
<proteinExistence type="predicted"/>
<dbReference type="Pfam" id="PF04531">
    <property type="entry name" value="Phage_holin_1"/>
    <property type="match status" value="1"/>
</dbReference>
<comment type="caution">
    <text evidence="2">The sequence shown here is derived from an EMBL/GenBank/DDBJ whole genome shotgun (WGS) entry which is preliminary data.</text>
</comment>
<name>A0ABW3EC84_9LACO</name>
<dbReference type="InterPro" id="IPR006485">
    <property type="entry name" value="Phage-like_holin"/>
</dbReference>
<feature type="transmembrane region" description="Helical" evidence="1">
    <location>
        <begin position="41"/>
        <end position="60"/>
    </location>
</feature>
<accession>A0ABW3EC84</accession>
<dbReference type="EMBL" id="JBHTIO010000032">
    <property type="protein sequence ID" value="MFD0897305.1"/>
    <property type="molecule type" value="Genomic_DNA"/>
</dbReference>
<keyword evidence="1" id="KW-0812">Transmembrane</keyword>
<gene>
    <name evidence="2" type="ORF">ACFQZ7_06080</name>
</gene>
<keyword evidence="3" id="KW-1185">Reference proteome</keyword>
<keyword evidence="1" id="KW-0472">Membrane</keyword>
<dbReference type="Proteomes" id="UP001597104">
    <property type="component" value="Unassembled WGS sequence"/>
</dbReference>
<reference evidence="3" key="1">
    <citation type="journal article" date="2019" name="Int. J. Syst. Evol. Microbiol.">
        <title>The Global Catalogue of Microorganisms (GCM) 10K type strain sequencing project: providing services to taxonomists for standard genome sequencing and annotation.</title>
        <authorList>
            <consortium name="The Broad Institute Genomics Platform"/>
            <consortium name="The Broad Institute Genome Sequencing Center for Infectious Disease"/>
            <person name="Wu L."/>
            <person name="Ma J."/>
        </authorList>
    </citation>
    <scope>NUCLEOTIDE SEQUENCE [LARGE SCALE GENOMIC DNA]</scope>
    <source>
        <strain evidence="3">CCM 8925</strain>
    </source>
</reference>
<protein>
    <submittedName>
        <fullName evidence="2">Phage holin</fullName>
    </submittedName>
</protein>
<sequence length="74" mass="7716">MKINFDVKSIKAWTTLSSAVIAFIISLLAAFGVIVKQTDATALYSGITAVLSILAGMGILTDTNNPTGGDQVEK</sequence>
<evidence type="ECO:0000256" key="1">
    <source>
        <dbReference type="SAM" id="Phobius"/>
    </source>
</evidence>
<evidence type="ECO:0000313" key="3">
    <source>
        <dbReference type="Proteomes" id="UP001597104"/>
    </source>
</evidence>
<keyword evidence="1" id="KW-1133">Transmembrane helix</keyword>